<accession>A0ABS8DJJ7</accession>
<keyword evidence="2" id="KW-1185">Reference proteome</keyword>
<organism evidence="1 2">
    <name type="scientific">Bariatricus massiliensis</name>
    <dbReference type="NCBI Taxonomy" id="1745713"/>
    <lineage>
        <taxon>Bacteria</taxon>
        <taxon>Bacillati</taxon>
        <taxon>Bacillota</taxon>
        <taxon>Clostridia</taxon>
        <taxon>Lachnospirales</taxon>
        <taxon>Lachnospiraceae</taxon>
        <taxon>Bariatricus</taxon>
    </lineage>
</organism>
<sequence length="35" mass="4252">MLIKFHKKKTHQDIAQMLMRTKQACDNRVRILKIN</sequence>
<protein>
    <submittedName>
        <fullName evidence="1">Uncharacterized protein</fullName>
    </submittedName>
</protein>
<gene>
    <name evidence="1" type="ORF">LIZ65_14810</name>
</gene>
<proteinExistence type="predicted"/>
<name>A0ABS8DJJ7_9FIRM</name>
<dbReference type="Proteomes" id="UP001299546">
    <property type="component" value="Unassembled WGS sequence"/>
</dbReference>
<evidence type="ECO:0000313" key="1">
    <source>
        <dbReference type="EMBL" id="MCB7388557.1"/>
    </source>
</evidence>
<comment type="caution">
    <text evidence="1">The sequence shown here is derived from an EMBL/GenBank/DDBJ whole genome shotgun (WGS) entry which is preliminary data.</text>
</comment>
<reference evidence="1 2" key="1">
    <citation type="submission" date="2021-10" db="EMBL/GenBank/DDBJ databases">
        <title>Collection of gut derived symbiotic bacterial strains cultured from healthy donors.</title>
        <authorList>
            <person name="Lin H."/>
            <person name="Littmann E."/>
            <person name="Kohout C."/>
            <person name="Pamer E.G."/>
        </authorList>
    </citation>
    <scope>NUCLEOTIDE SEQUENCE [LARGE SCALE GENOMIC DNA]</scope>
    <source>
        <strain evidence="1 2">DFI.1.165</strain>
    </source>
</reference>
<evidence type="ECO:0000313" key="2">
    <source>
        <dbReference type="Proteomes" id="UP001299546"/>
    </source>
</evidence>
<dbReference type="EMBL" id="JAJCIS010000012">
    <property type="protein sequence ID" value="MCB7388557.1"/>
    <property type="molecule type" value="Genomic_DNA"/>
</dbReference>